<accession>A0A1G8TRJ3</accession>
<gene>
    <name evidence="2" type="ORF">SAMN05216226_103213</name>
</gene>
<sequence>MSNGWQDKLAGARMQVDQQFNDRIVASEFTNQQWGLIMTAVEFDIENPQDPAQAELVADTDQVEHILPELENMPQGMGGAPMGQQDSGSGGDGVLGKIRGLFGSDGGDDGIDENRLESATALVDEYADELQAFLEEQGRWESLCAGAAGGE</sequence>
<dbReference type="InterPro" id="IPR043821">
    <property type="entry name" value="DUF5799"/>
</dbReference>
<protein>
    <submittedName>
        <fullName evidence="2">Uncharacterized protein</fullName>
    </submittedName>
</protein>
<evidence type="ECO:0000256" key="1">
    <source>
        <dbReference type="SAM" id="MobiDB-lite"/>
    </source>
</evidence>
<reference evidence="2 3" key="1">
    <citation type="submission" date="2016-10" db="EMBL/GenBank/DDBJ databases">
        <authorList>
            <person name="de Groot N.N."/>
        </authorList>
    </citation>
    <scope>NUCLEOTIDE SEQUENCE [LARGE SCALE GENOMIC DNA]</scope>
    <source>
        <strain evidence="2 3">IBRC-M10015</strain>
    </source>
</reference>
<dbReference type="OrthoDB" id="204348at2157"/>
<organism evidence="2 3">
    <name type="scientific">Halovenus aranensis</name>
    <dbReference type="NCBI Taxonomy" id="890420"/>
    <lineage>
        <taxon>Archaea</taxon>
        <taxon>Methanobacteriati</taxon>
        <taxon>Methanobacteriota</taxon>
        <taxon>Stenosarchaea group</taxon>
        <taxon>Halobacteria</taxon>
        <taxon>Halobacteriales</taxon>
        <taxon>Haloarculaceae</taxon>
        <taxon>Halovenus</taxon>
    </lineage>
</organism>
<dbReference type="EMBL" id="FNFC01000003">
    <property type="protein sequence ID" value="SDJ44206.1"/>
    <property type="molecule type" value="Genomic_DNA"/>
</dbReference>
<evidence type="ECO:0000313" key="3">
    <source>
        <dbReference type="Proteomes" id="UP000198856"/>
    </source>
</evidence>
<evidence type="ECO:0000313" key="2">
    <source>
        <dbReference type="EMBL" id="SDJ44206.1"/>
    </source>
</evidence>
<feature type="region of interest" description="Disordered" evidence="1">
    <location>
        <begin position="72"/>
        <end position="99"/>
    </location>
</feature>
<name>A0A1G8TRJ3_9EURY</name>
<dbReference type="STRING" id="890420.SAMN05216226_103213"/>
<dbReference type="RefSeq" id="WP_092699878.1">
    <property type="nucleotide sequence ID" value="NZ_FNFC01000003.1"/>
</dbReference>
<proteinExistence type="predicted"/>
<keyword evidence="3" id="KW-1185">Reference proteome</keyword>
<dbReference type="Pfam" id="PF19113">
    <property type="entry name" value="DUF5799"/>
    <property type="match status" value="1"/>
</dbReference>
<dbReference type="AlphaFoldDB" id="A0A1G8TRJ3"/>
<dbReference type="Proteomes" id="UP000198856">
    <property type="component" value="Unassembled WGS sequence"/>
</dbReference>